<dbReference type="Gene3D" id="3.30.420.40">
    <property type="match status" value="2"/>
</dbReference>
<sequence>MWKLGKQSGTKSALTGIVPFGETLALARISRDPGRKPCLEHYAEAAADPQPTKHLEHLIREGAGNRDRLSLVTPWDAYRILLVDAPDVPAHELRSALRWKVKDLIDFHVDDAVIDVFELPAETRSGEARASLYCIAARAEVIRDLTECMNETAAKIAVIDIPEMCVRNLAALAPEDREGLVSVHLESQRGLVVVTRQHTLYLARRLEFGSLTLAADPATVEQLALEIQRSIDYCDRHFHLAIPRTILLLPSEQAGTPLARELARHTGLEVRILDLNDCLESSRKLEQAEQIRGLLAVGAALRLERSA</sequence>
<name>T1BCA1_9ZZZZ</name>
<dbReference type="AlphaFoldDB" id="T1BCA1"/>
<reference evidence="1" key="1">
    <citation type="submission" date="2013-08" db="EMBL/GenBank/DDBJ databases">
        <authorList>
            <person name="Mendez C."/>
            <person name="Richter M."/>
            <person name="Ferrer M."/>
            <person name="Sanchez J."/>
        </authorList>
    </citation>
    <scope>NUCLEOTIDE SEQUENCE</scope>
</reference>
<comment type="caution">
    <text evidence="1">The sequence shown here is derived from an EMBL/GenBank/DDBJ whole genome shotgun (WGS) entry which is preliminary data.</text>
</comment>
<gene>
    <name evidence="1" type="ORF">B1B_10814</name>
</gene>
<dbReference type="EMBL" id="AUZY01007020">
    <property type="protein sequence ID" value="EQD51880.1"/>
    <property type="molecule type" value="Genomic_DNA"/>
</dbReference>
<dbReference type="InterPro" id="IPR043129">
    <property type="entry name" value="ATPase_NBD"/>
</dbReference>
<reference evidence="1" key="2">
    <citation type="journal article" date="2014" name="ISME J.">
        <title>Microbial stratification in low pH oxic and suboxic macroscopic growths along an acid mine drainage.</title>
        <authorList>
            <person name="Mendez-Garcia C."/>
            <person name="Mesa V."/>
            <person name="Sprenger R.R."/>
            <person name="Richter M."/>
            <person name="Diez M.S."/>
            <person name="Solano J."/>
            <person name="Bargiela R."/>
            <person name="Golyshina O.V."/>
            <person name="Manteca A."/>
            <person name="Ramos J.L."/>
            <person name="Gallego J.R."/>
            <person name="Llorente I."/>
            <person name="Martins Dos Santos V.A."/>
            <person name="Jensen O.N."/>
            <person name="Pelaez A.I."/>
            <person name="Sanchez J."/>
            <person name="Ferrer M."/>
        </authorList>
    </citation>
    <scope>NUCLEOTIDE SEQUENCE</scope>
</reference>
<organism evidence="1">
    <name type="scientific">mine drainage metagenome</name>
    <dbReference type="NCBI Taxonomy" id="410659"/>
    <lineage>
        <taxon>unclassified sequences</taxon>
        <taxon>metagenomes</taxon>
        <taxon>ecological metagenomes</taxon>
    </lineage>
</organism>
<dbReference type="SUPFAM" id="SSF53067">
    <property type="entry name" value="Actin-like ATPase domain"/>
    <property type="match status" value="1"/>
</dbReference>
<proteinExistence type="predicted"/>
<protein>
    <submittedName>
        <fullName evidence="1">(MSHA) biogenesis protein MshI</fullName>
    </submittedName>
</protein>
<dbReference type="Gene3D" id="3.30.1490.300">
    <property type="match status" value="1"/>
</dbReference>
<accession>T1BCA1</accession>
<evidence type="ECO:0000313" key="1">
    <source>
        <dbReference type="EMBL" id="EQD51880.1"/>
    </source>
</evidence>